<name>A0A444Z468_ARAHY</name>
<accession>A0A444Z468</accession>
<keyword evidence="2" id="KW-1185">Reference proteome</keyword>
<dbReference type="AlphaFoldDB" id="A0A444Z468"/>
<dbReference type="EMBL" id="SDMP01000015">
    <property type="protein sequence ID" value="RYR08999.1"/>
    <property type="molecule type" value="Genomic_DNA"/>
</dbReference>
<evidence type="ECO:0000313" key="1">
    <source>
        <dbReference type="EMBL" id="RYR08999.1"/>
    </source>
</evidence>
<organism evidence="1 2">
    <name type="scientific">Arachis hypogaea</name>
    <name type="common">Peanut</name>
    <dbReference type="NCBI Taxonomy" id="3818"/>
    <lineage>
        <taxon>Eukaryota</taxon>
        <taxon>Viridiplantae</taxon>
        <taxon>Streptophyta</taxon>
        <taxon>Embryophyta</taxon>
        <taxon>Tracheophyta</taxon>
        <taxon>Spermatophyta</taxon>
        <taxon>Magnoliopsida</taxon>
        <taxon>eudicotyledons</taxon>
        <taxon>Gunneridae</taxon>
        <taxon>Pentapetalae</taxon>
        <taxon>rosids</taxon>
        <taxon>fabids</taxon>
        <taxon>Fabales</taxon>
        <taxon>Fabaceae</taxon>
        <taxon>Papilionoideae</taxon>
        <taxon>50 kb inversion clade</taxon>
        <taxon>dalbergioids sensu lato</taxon>
        <taxon>Dalbergieae</taxon>
        <taxon>Pterocarpus clade</taxon>
        <taxon>Arachis</taxon>
    </lineage>
</organism>
<reference evidence="1 2" key="1">
    <citation type="submission" date="2019-01" db="EMBL/GenBank/DDBJ databases">
        <title>Sequencing of cultivated peanut Arachis hypogaea provides insights into genome evolution and oil improvement.</title>
        <authorList>
            <person name="Chen X."/>
        </authorList>
    </citation>
    <scope>NUCLEOTIDE SEQUENCE [LARGE SCALE GENOMIC DNA]</scope>
    <source>
        <strain evidence="2">cv. Fuhuasheng</strain>
        <tissue evidence="1">Leaves</tissue>
    </source>
</reference>
<proteinExistence type="predicted"/>
<dbReference type="Proteomes" id="UP000289738">
    <property type="component" value="Chromosome B05"/>
</dbReference>
<comment type="caution">
    <text evidence="1">The sequence shown here is derived from an EMBL/GenBank/DDBJ whole genome shotgun (WGS) entry which is preliminary data.</text>
</comment>
<sequence>MLQEPWIRLPNPCEEHLGTRFQAPREATAIRLYPTITASCC</sequence>
<protein>
    <submittedName>
        <fullName evidence="1">Uncharacterized protein</fullName>
    </submittedName>
</protein>
<evidence type="ECO:0000313" key="2">
    <source>
        <dbReference type="Proteomes" id="UP000289738"/>
    </source>
</evidence>
<gene>
    <name evidence="1" type="ORF">Ahy_B05g076948</name>
</gene>